<feature type="domain" description="Calcineurin-like phosphoesterase" evidence="5">
    <location>
        <begin position="4"/>
        <end position="215"/>
    </location>
</feature>
<dbReference type="RefSeq" id="WP_185985847.1">
    <property type="nucleotide sequence ID" value="NZ_BAAALZ010000003.1"/>
</dbReference>
<proteinExistence type="inferred from homology"/>
<dbReference type="PANTHER" id="PTHR42988:SF2">
    <property type="entry name" value="CYCLIC NUCLEOTIDE PHOSPHODIESTERASE CBUA0032-RELATED"/>
    <property type="match status" value="1"/>
</dbReference>
<keyword evidence="2" id="KW-0378">Hydrolase</keyword>
<dbReference type="GO" id="GO:0046872">
    <property type="term" value="F:metal ion binding"/>
    <property type="evidence" value="ECO:0007669"/>
    <property type="project" value="UniProtKB-KW"/>
</dbReference>
<gene>
    <name evidence="6" type="ORF">BJ960_000141</name>
</gene>
<dbReference type="SUPFAM" id="SSF56300">
    <property type="entry name" value="Metallo-dependent phosphatases"/>
    <property type="match status" value="1"/>
</dbReference>
<evidence type="ECO:0000256" key="3">
    <source>
        <dbReference type="ARBA" id="ARBA00023004"/>
    </source>
</evidence>
<dbReference type="EMBL" id="JACCBD010000001">
    <property type="protein sequence ID" value="NYD25338.1"/>
    <property type="molecule type" value="Genomic_DNA"/>
</dbReference>
<evidence type="ECO:0000256" key="4">
    <source>
        <dbReference type="ARBA" id="ARBA00025742"/>
    </source>
</evidence>
<comment type="similarity">
    <text evidence="4">Belongs to the cyclic nucleotide phosphodiesterase class-III family.</text>
</comment>
<organism evidence="6 7">
    <name type="scientific">Leucobacter aridicollis</name>
    <dbReference type="NCBI Taxonomy" id="283878"/>
    <lineage>
        <taxon>Bacteria</taxon>
        <taxon>Bacillati</taxon>
        <taxon>Actinomycetota</taxon>
        <taxon>Actinomycetes</taxon>
        <taxon>Micrococcales</taxon>
        <taxon>Microbacteriaceae</taxon>
        <taxon>Leucobacter</taxon>
    </lineage>
</organism>
<evidence type="ECO:0000256" key="1">
    <source>
        <dbReference type="ARBA" id="ARBA00022723"/>
    </source>
</evidence>
<keyword evidence="7" id="KW-1185">Reference proteome</keyword>
<evidence type="ECO:0000313" key="7">
    <source>
        <dbReference type="Proteomes" id="UP000586095"/>
    </source>
</evidence>
<evidence type="ECO:0000259" key="5">
    <source>
        <dbReference type="Pfam" id="PF00149"/>
    </source>
</evidence>
<dbReference type="InterPro" id="IPR050884">
    <property type="entry name" value="CNP_phosphodiesterase-III"/>
</dbReference>
<evidence type="ECO:0000256" key="2">
    <source>
        <dbReference type="ARBA" id="ARBA00022801"/>
    </source>
</evidence>
<dbReference type="GO" id="GO:0016787">
    <property type="term" value="F:hydrolase activity"/>
    <property type="evidence" value="ECO:0007669"/>
    <property type="project" value="UniProtKB-KW"/>
</dbReference>
<sequence>MTTLRVLHLSDTHLYGDDSRHYGVVDTADHLARVLDRFADEPFELVVCSGDLSEDGTVASYERLLSLVEPWARERGARTLYAMGNHDQRAGFREVLGAGQSGEDLRVLAADPGADPAASPIASTITVAGWRTIVLDTSVPGAGYGEFGAAQAAFLAEALAVPAEHGTVVVMHHPPVAAQTELLQALALDDDSAARLWDAISGTDVRAVLAGHYHHALVETVDGIPVVVTPGVTNLAEAFGPRDEESARDWAGATVVELNESRVRILPVSEPVTGGEVFTLTAEQVQQIIAAAGRP</sequence>
<comment type="caution">
    <text evidence="6">The sequence shown here is derived from an EMBL/GenBank/DDBJ whole genome shotgun (WGS) entry which is preliminary data.</text>
</comment>
<dbReference type="Proteomes" id="UP000586095">
    <property type="component" value="Unassembled WGS sequence"/>
</dbReference>
<keyword evidence="1" id="KW-0479">Metal-binding</keyword>
<reference evidence="6 7" key="1">
    <citation type="submission" date="2020-07" db="EMBL/GenBank/DDBJ databases">
        <title>Sequencing the genomes of 1000 actinobacteria strains.</title>
        <authorList>
            <person name="Klenk H.-P."/>
        </authorList>
    </citation>
    <scope>NUCLEOTIDE SEQUENCE [LARGE SCALE GENOMIC DNA]</scope>
    <source>
        <strain evidence="6 7">DSM 17380</strain>
    </source>
</reference>
<dbReference type="PANTHER" id="PTHR42988">
    <property type="entry name" value="PHOSPHOHYDROLASE"/>
    <property type="match status" value="1"/>
</dbReference>
<accession>A0A852R2Y5</accession>
<keyword evidence="3" id="KW-0408">Iron</keyword>
<evidence type="ECO:0000313" key="6">
    <source>
        <dbReference type="EMBL" id="NYD25338.1"/>
    </source>
</evidence>
<dbReference type="InterPro" id="IPR029052">
    <property type="entry name" value="Metallo-depent_PP-like"/>
</dbReference>
<dbReference type="Pfam" id="PF00149">
    <property type="entry name" value="Metallophos"/>
    <property type="match status" value="1"/>
</dbReference>
<dbReference type="InterPro" id="IPR004843">
    <property type="entry name" value="Calcineurin-like_PHP"/>
</dbReference>
<name>A0A852R2Y5_9MICO</name>
<dbReference type="AlphaFoldDB" id="A0A852R2Y5"/>
<protein>
    <submittedName>
        <fullName evidence="6">3',5'-cyclic AMP phosphodiesterase CpdA</fullName>
    </submittedName>
</protein>
<dbReference type="Gene3D" id="3.60.21.10">
    <property type="match status" value="1"/>
</dbReference>